<dbReference type="GO" id="GO:0006890">
    <property type="term" value="P:retrograde vesicle-mediated transport, Golgi to endoplasmic reticulum"/>
    <property type="evidence" value="ECO:0007669"/>
    <property type="project" value="UniProtKB-UniRule"/>
</dbReference>
<dbReference type="InterPro" id="IPR011990">
    <property type="entry name" value="TPR-like_helical_dom_sf"/>
</dbReference>
<evidence type="ECO:0000256" key="5">
    <source>
        <dbReference type="ARBA" id="ARBA00022490"/>
    </source>
</evidence>
<dbReference type="PANTHER" id="PTHR10805:SF0">
    <property type="entry name" value="COATOMER SUBUNIT EPSILON"/>
    <property type="match status" value="1"/>
</dbReference>
<keyword evidence="8 11" id="KW-0333">Golgi apparatus</keyword>
<dbReference type="AlphaFoldDB" id="A0A6A5KI01"/>
<dbReference type="PANTHER" id="PTHR10805">
    <property type="entry name" value="COATOMER SUBUNIT EPSILON"/>
    <property type="match status" value="1"/>
</dbReference>
<comment type="subcellular location">
    <subcellularLocation>
        <location evidence="2">Cytoplasmic vesicle</location>
        <location evidence="2">COPI-coated vesicle membrane</location>
        <topology evidence="2">Peripheral membrane protein</topology>
        <orientation evidence="2">Cytoplasmic side</orientation>
    </subcellularLocation>
    <subcellularLocation>
        <location evidence="1">Golgi apparatus membrane</location>
        <topology evidence="1">Peripheral membrane protein</topology>
        <orientation evidence="1">Cytoplasmic side</orientation>
    </subcellularLocation>
</comment>
<evidence type="ECO:0000313" key="13">
    <source>
        <dbReference type="Proteomes" id="UP000800040"/>
    </source>
</evidence>
<dbReference type="SUPFAM" id="SSF48452">
    <property type="entry name" value="TPR-like"/>
    <property type="match status" value="1"/>
</dbReference>
<dbReference type="GO" id="GO:0030126">
    <property type="term" value="C:COPI vesicle coat"/>
    <property type="evidence" value="ECO:0007669"/>
    <property type="project" value="TreeGrafter"/>
</dbReference>
<evidence type="ECO:0000256" key="3">
    <source>
        <dbReference type="ARBA" id="ARBA00008827"/>
    </source>
</evidence>
<evidence type="ECO:0000256" key="2">
    <source>
        <dbReference type="ARBA" id="ARBA00004347"/>
    </source>
</evidence>
<reference evidence="12" key="1">
    <citation type="submission" date="2020-01" db="EMBL/GenBank/DDBJ databases">
        <authorList>
            <consortium name="DOE Joint Genome Institute"/>
            <person name="Haridas S."/>
            <person name="Albert R."/>
            <person name="Binder M."/>
            <person name="Bloem J."/>
            <person name="Labutti K."/>
            <person name="Salamov A."/>
            <person name="Andreopoulos B."/>
            <person name="Baker S.E."/>
            <person name="Barry K."/>
            <person name="Bills G."/>
            <person name="Bluhm B.H."/>
            <person name="Cannon C."/>
            <person name="Castanera R."/>
            <person name="Culley D.E."/>
            <person name="Daum C."/>
            <person name="Ezra D."/>
            <person name="Gonzalez J.B."/>
            <person name="Henrissat B."/>
            <person name="Kuo A."/>
            <person name="Liang C."/>
            <person name="Lipzen A."/>
            <person name="Lutzoni F."/>
            <person name="Magnuson J."/>
            <person name="Mondo S."/>
            <person name="Nolan M."/>
            <person name="Ohm R."/>
            <person name="Pangilinan J."/>
            <person name="Park H.-J."/>
            <person name="Ramirez L."/>
            <person name="Alfaro M."/>
            <person name="Sun H."/>
            <person name="Tritt A."/>
            <person name="Yoshinaga Y."/>
            <person name="Zwiers L.-H."/>
            <person name="Turgeon B.G."/>
            <person name="Goodwin S.B."/>
            <person name="Spatafora J.W."/>
            <person name="Crous P.W."/>
            <person name="Grigoriev I.V."/>
        </authorList>
    </citation>
    <scope>NUCLEOTIDE SEQUENCE</scope>
    <source>
        <strain evidence="12">P77</strain>
    </source>
</reference>
<name>A0A6A5KI01_9PLEO</name>
<evidence type="ECO:0000256" key="8">
    <source>
        <dbReference type="ARBA" id="ARBA00023034"/>
    </source>
</evidence>
<dbReference type="InterPro" id="IPR006822">
    <property type="entry name" value="Coatomer_esu"/>
</dbReference>
<protein>
    <recommendedName>
        <fullName evidence="11">Coatomer subunit epsilon</fullName>
    </recommendedName>
</protein>
<proteinExistence type="inferred from homology"/>
<keyword evidence="10 11" id="KW-0968">Cytoplasmic vesicle</keyword>
<evidence type="ECO:0000256" key="7">
    <source>
        <dbReference type="ARBA" id="ARBA00022927"/>
    </source>
</evidence>
<accession>A0A6A5KI01</accession>
<gene>
    <name evidence="12" type="ORF">BDW02DRAFT_568313</name>
</gene>
<evidence type="ECO:0000256" key="1">
    <source>
        <dbReference type="ARBA" id="ARBA00004255"/>
    </source>
</evidence>
<dbReference type="GO" id="GO:0006891">
    <property type="term" value="P:intra-Golgi vesicle-mediated transport"/>
    <property type="evidence" value="ECO:0007669"/>
    <property type="project" value="TreeGrafter"/>
</dbReference>
<sequence length="297" mass="32291">MDPYSPEGELINMHSAFHAGAYQQVLDFDTSAFSSSNALPIRVLKLRSQIALGQAQSVSSELASEKTPDLVAVKLLADYEQGKDVVSQAQKLAEQHGQDNLTVQLCAGMVLERAGETEAALALLSKHQGSLDAVALIVQIHLQQNRTDLAAKEAQRARKWAQDSLLVNIAESWVGMREGGEKYQSAFYVFEELATTAQSTSPHSLVAQAVSELHLGRLPEAEAALQQALAIDAKAADTIANLIVLNTLLGKRDQTEQLKQQLQSANSKHRALTDWATKKEEFAKAASKYTPKFEVAT</sequence>
<dbReference type="GO" id="GO:0015031">
    <property type="term" value="P:protein transport"/>
    <property type="evidence" value="ECO:0007669"/>
    <property type="project" value="UniProtKB-UniRule"/>
</dbReference>
<keyword evidence="4 11" id="KW-0813">Transport</keyword>
<evidence type="ECO:0000256" key="6">
    <source>
        <dbReference type="ARBA" id="ARBA00022892"/>
    </source>
</evidence>
<evidence type="ECO:0000313" key="12">
    <source>
        <dbReference type="EMBL" id="KAF1835162.1"/>
    </source>
</evidence>
<evidence type="ECO:0000256" key="9">
    <source>
        <dbReference type="ARBA" id="ARBA00023136"/>
    </source>
</evidence>
<dbReference type="GO" id="GO:0006888">
    <property type="term" value="P:endoplasmic reticulum to Golgi vesicle-mediated transport"/>
    <property type="evidence" value="ECO:0007669"/>
    <property type="project" value="TreeGrafter"/>
</dbReference>
<dbReference type="OrthoDB" id="310217at2759"/>
<evidence type="ECO:0000256" key="4">
    <source>
        <dbReference type="ARBA" id="ARBA00022448"/>
    </source>
</evidence>
<dbReference type="Proteomes" id="UP000800040">
    <property type="component" value="Unassembled WGS sequence"/>
</dbReference>
<dbReference type="EMBL" id="ML975291">
    <property type="protein sequence ID" value="KAF1835162.1"/>
    <property type="molecule type" value="Genomic_DNA"/>
</dbReference>
<keyword evidence="7 11" id="KW-0653">Protein transport</keyword>
<dbReference type="GO" id="GO:0000139">
    <property type="term" value="C:Golgi membrane"/>
    <property type="evidence" value="ECO:0007669"/>
    <property type="project" value="UniProtKB-SubCell"/>
</dbReference>
<keyword evidence="13" id="KW-1185">Reference proteome</keyword>
<evidence type="ECO:0000256" key="11">
    <source>
        <dbReference type="PIRNR" id="PIRNR016478"/>
    </source>
</evidence>
<organism evidence="12 13">
    <name type="scientific">Decorospora gaudefroyi</name>
    <dbReference type="NCBI Taxonomy" id="184978"/>
    <lineage>
        <taxon>Eukaryota</taxon>
        <taxon>Fungi</taxon>
        <taxon>Dikarya</taxon>
        <taxon>Ascomycota</taxon>
        <taxon>Pezizomycotina</taxon>
        <taxon>Dothideomycetes</taxon>
        <taxon>Pleosporomycetidae</taxon>
        <taxon>Pleosporales</taxon>
        <taxon>Pleosporineae</taxon>
        <taxon>Pleosporaceae</taxon>
        <taxon>Decorospora</taxon>
    </lineage>
</organism>
<keyword evidence="5 11" id="KW-0963">Cytoplasm</keyword>
<evidence type="ECO:0000256" key="10">
    <source>
        <dbReference type="ARBA" id="ARBA00023329"/>
    </source>
</evidence>
<keyword evidence="9 11" id="KW-0472">Membrane</keyword>
<dbReference type="PIRSF" id="PIRSF016478">
    <property type="entry name" value="Coatomer_esu"/>
    <property type="match status" value="1"/>
</dbReference>
<dbReference type="Pfam" id="PF04733">
    <property type="entry name" value="Coatomer_E"/>
    <property type="match status" value="1"/>
</dbReference>
<comment type="similarity">
    <text evidence="3 11">Belongs to the COPE family.</text>
</comment>
<comment type="function">
    <text evidence="11">The coatomer is a cytosolic protein complex that binds to dilysine motifs and reversibly associates with Golgi non-clathrin-coated vesicles, which further mediate biosynthetic protein transport from the ER, via the Golgi up to the trans Golgi network. The coatomer complex is required for budding from Golgi membranes, and is essential for the retrograde Golgi-to-ER transport of dilysine-tagged proteins.</text>
</comment>
<dbReference type="GO" id="GO:0005198">
    <property type="term" value="F:structural molecule activity"/>
    <property type="evidence" value="ECO:0007669"/>
    <property type="project" value="UniProtKB-UniRule"/>
</dbReference>
<keyword evidence="6 11" id="KW-0931">ER-Golgi transport</keyword>
<dbReference type="Gene3D" id="1.25.40.10">
    <property type="entry name" value="Tetratricopeptide repeat domain"/>
    <property type="match status" value="1"/>
</dbReference>